<keyword evidence="10" id="KW-1185">Reference proteome</keyword>
<feature type="compositionally biased region" description="Polar residues" evidence="5">
    <location>
        <begin position="674"/>
        <end position="692"/>
    </location>
</feature>
<dbReference type="PANTHER" id="PTHR21597:SF0">
    <property type="entry name" value="THO COMPLEX SUBUNIT 2"/>
    <property type="match status" value="1"/>
</dbReference>
<feature type="compositionally biased region" description="Polar residues" evidence="5">
    <location>
        <begin position="2048"/>
        <end position="2057"/>
    </location>
</feature>
<keyword evidence="4" id="KW-0539">Nucleus</keyword>
<feature type="compositionally biased region" description="Gly residues" evidence="5">
    <location>
        <begin position="255"/>
        <end position="268"/>
    </location>
</feature>
<feature type="domain" description="THO complex subunitTHOC2 C-terminal" evidence="6">
    <location>
        <begin position="2138"/>
        <end position="2493"/>
    </location>
</feature>
<dbReference type="InterPro" id="IPR040007">
    <property type="entry name" value="Tho2"/>
</dbReference>
<feature type="compositionally biased region" description="Pro residues" evidence="5">
    <location>
        <begin position="470"/>
        <end position="481"/>
    </location>
</feature>
<proteinExistence type="inferred from homology"/>
<feature type="compositionally biased region" description="Basic and acidic residues" evidence="5">
    <location>
        <begin position="321"/>
        <end position="335"/>
    </location>
</feature>
<feature type="compositionally biased region" description="Low complexity" evidence="5">
    <location>
        <begin position="1448"/>
        <end position="1461"/>
    </location>
</feature>
<dbReference type="InterPro" id="IPR032302">
    <property type="entry name" value="THOC2_N"/>
</dbReference>
<feature type="region of interest" description="Disordered" evidence="5">
    <location>
        <begin position="91"/>
        <end position="363"/>
    </location>
</feature>
<evidence type="ECO:0000256" key="3">
    <source>
        <dbReference type="ARBA" id="ARBA00019596"/>
    </source>
</evidence>
<feature type="domain" description="THO complex subunitTHOC2 N-terminal" evidence="7">
    <location>
        <begin position="1738"/>
        <end position="1814"/>
    </location>
</feature>
<feature type="compositionally biased region" description="Pro residues" evidence="5">
    <location>
        <begin position="8"/>
        <end position="29"/>
    </location>
</feature>
<feature type="region of interest" description="Disordered" evidence="5">
    <location>
        <begin position="882"/>
        <end position="901"/>
    </location>
</feature>
<evidence type="ECO:0000256" key="1">
    <source>
        <dbReference type="ARBA" id="ARBA00004123"/>
    </source>
</evidence>
<dbReference type="STRING" id="1353952.A0A165EBR1"/>
<reference evidence="9 10" key="1">
    <citation type="journal article" date="2016" name="Mol. Biol. Evol.">
        <title>Comparative Genomics of Early-Diverging Mushroom-Forming Fungi Provides Insights into the Origins of Lignocellulose Decay Capabilities.</title>
        <authorList>
            <person name="Nagy L.G."/>
            <person name="Riley R."/>
            <person name="Tritt A."/>
            <person name="Adam C."/>
            <person name="Daum C."/>
            <person name="Floudas D."/>
            <person name="Sun H."/>
            <person name="Yadav J.S."/>
            <person name="Pangilinan J."/>
            <person name="Larsson K.H."/>
            <person name="Matsuura K."/>
            <person name="Barry K."/>
            <person name="Labutti K."/>
            <person name="Kuo R."/>
            <person name="Ohm R.A."/>
            <person name="Bhattacharya S.S."/>
            <person name="Shirouzu T."/>
            <person name="Yoshinaga Y."/>
            <person name="Martin F.M."/>
            <person name="Grigoriev I.V."/>
            <person name="Hibbett D.S."/>
        </authorList>
    </citation>
    <scope>NUCLEOTIDE SEQUENCE [LARGE SCALE GENOMIC DNA]</scope>
    <source>
        <strain evidence="9 10">HHB12733</strain>
    </source>
</reference>
<organism evidence="9 10">
    <name type="scientific">Calocera cornea HHB12733</name>
    <dbReference type="NCBI Taxonomy" id="1353952"/>
    <lineage>
        <taxon>Eukaryota</taxon>
        <taxon>Fungi</taxon>
        <taxon>Dikarya</taxon>
        <taxon>Basidiomycota</taxon>
        <taxon>Agaricomycotina</taxon>
        <taxon>Dacrymycetes</taxon>
        <taxon>Dacrymycetales</taxon>
        <taxon>Dacrymycetaceae</taxon>
        <taxon>Calocera</taxon>
    </lineage>
</organism>
<dbReference type="GO" id="GO:0006406">
    <property type="term" value="P:mRNA export from nucleus"/>
    <property type="evidence" value="ECO:0007669"/>
    <property type="project" value="InterPro"/>
</dbReference>
<dbReference type="Pfam" id="PF16134">
    <property type="entry name" value="THOC2_N"/>
    <property type="match status" value="1"/>
</dbReference>
<feature type="region of interest" description="Disordered" evidence="5">
    <location>
        <begin position="426"/>
        <end position="720"/>
    </location>
</feature>
<dbReference type="GO" id="GO:0000445">
    <property type="term" value="C:THO complex part of transcription export complex"/>
    <property type="evidence" value="ECO:0007669"/>
    <property type="project" value="TreeGrafter"/>
</dbReference>
<feature type="compositionally biased region" description="Pro residues" evidence="5">
    <location>
        <begin position="152"/>
        <end position="162"/>
    </location>
</feature>
<feature type="region of interest" description="Disordered" evidence="5">
    <location>
        <begin position="2032"/>
        <end position="2057"/>
    </location>
</feature>
<evidence type="ECO:0000256" key="4">
    <source>
        <dbReference type="ARBA" id="ARBA00023242"/>
    </source>
</evidence>
<dbReference type="OrthoDB" id="29024at2759"/>
<dbReference type="FunCoup" id="A0A165EBR1">
    <property type="interactions" value="680"/>
</dbReference>
<feature type="domain" description="THO complex subunit 2 N-terminal" evidence="8">
    <location>
        <begin position="1148"/>
        <end position="1711"/>
    </location>
</feature>
<feature type="region of interest" description="Disordered" evidence="5">
    <location>
        <begin position="1115"/>
        <end position="1145"/>
    </location>
</feature>
<feature type="compositionally biased region" description="Polar residues" evidence="5">
    <location>
        <begin position="657"/>
        <end position="666"/>
    </location>
</feature>
<feature type="compositionally biased region" description="Basic and acidic residues" evidence="5">
    <location>
        <begin position="516"/>
        <end position="545"/>
    </location>
</feature>
<dbReference type="InterPro" id="IPR021418">
    <property type="entry name" value="THO_THOC2_C"/>
</dbReference>
<dbReference type="GO" id="GO:0006397">
    <property type="term" value="P:mRNA processing"/>
    <property type="evidence" value="ECO:0007669"/>
    <property type="project" value="InterPro"/>
</dbReference>
<evidence type="ECO:0000259" key="7">
    <source>
        <dbReference type="Pfam" id="PF11732"/>
    </source>
</evidence>
<feature type="compositionally biased region" description="Polar residues" evidence="5">
    <location>
        <begin position="498"/>
        <end position="508"/>
    </location>
</feature>
<feature type="compositionally biased region" description="Acidic residues" evidence="5">
    <location>
        <begin position="427"/>
        <end position="438"/>
    </location>
</feature>
<comment type="subcellular location">
    <subcellularLocation>
        <location evidence="1">Nucleus</location>
    </subcellularLocation>
</comment>
<feature type="compositionally biased region" description="Basic and acidic residues" evidence="5">
    <location>
        <begin position="1124"/>
        <end position="1142"/>
    </location>
</feature>
<evidence type="ECO:0000256" key="5">
    <source>
        <dbReference type="SAM" id="MobiDB-lite"/>
    </source>
</evidence>
<feature type="compositionally biased region" description="Basic and acidic residues" evidence="5">
    <location>
        <begin position="553"/>
        <end position="576"/>
    </location>
</feature>
<comment type="similarity">
    <text evidence="2">Belongs to the THOC2 family.</text>
</comment>
<dbReference type="Pfam" id="PF11262">
    <property type="entry name" value="Tho2"/>
    <property type="match status" value="1"/>
</dbReference>
<dbReference type="GO" id="GO:0003729">
    <property type="term" value="F:mRNA binding"/>
    <property type="evidence" value="ECO:0007669"/>
    <property type="project" value="TreeGrafter"/>
</dbReference>
<feature type="region of interest" description="Disordered" evidence="5">
    <location>
        <begin position="1"/>
        <end position="70"/>
    </location>
</feature>
<evidence type="ECO:0000256" key="2">
    <source>
        <dbReference type="ARBA" id="ARBA00007857"/>
    </source>
</evidence>
<dbReference type="PANTHER" id="PTHR21597">
    <property type="entry name" value="THO2 PROTEIN"/>
    <property type="match status" value="1"/>
</dbReference>
<evidence type="ECO:0000313" key="10">
    <source>
        <dbReference type="Proteomes" id="UP000076842"/>
    </source>
</evidence>
<dbReference type="InterPro" id="IPR021726">
    <property type="entry name" value="THO_THOC2_N"/>
</dbReference>
<feature type="region of interest" description="Disordered" evidence="5">
    <location>
        <begin position="1426"/>
        <end position="1472"/>
    </location>
</feature>
<sequence>MSKRQNPFQPPYSPAIIQPPAPPMPPPAGQPQGYDYNAYWAAWQQQQASHSQQQASMIPHQPGVIAAPPQPAQPNAYANYGYAPAAQAQHVAAQQTQSFGWPGAQGMPPPFSGAPTPGVQHQSIMYPQPAQPFPPPQGMQSPMNPFFVPPNAGIPPRPPPQSQGPHQPLVHTPPHHGPGGGGGPPAKRARFDHPGGGQPQSLGQTNYPPAPFPQAQPMQQQQQQQQQRGPQGNQRFGGGNRGGMGRRDNMPLRGGRPGPGGGRDGGGSSRVSMNPGPPMRRDGPPGPPPQAVPMNQPGRGIPRGPRKADDGSSGFSSNGRRRGDDFRDNRMDRRGGGALRPLARMESLTLGSTSGHVSDGASSVAAENQSLGDFRIVGVLWENVWSWGVRRAGEPEINEMGKVAGTNGATNGDDIEEPEKAIVKTEDTEDATGEEGQVEAELHALLSTPPPAEPAPDTSNPPSSQTQLLTPPPVSLPPAPGAPSRETSRLRIYFHTPISASQAYSRAHNQVRAGTRRKERERAAEDEDGRSGKRLKEEPDAKEKDDDADAAEEVDRVMREIQRDMKEEQERKAKEEAGDESTNGHTVDIPPTNGEATASANGEHESSPVPSSIADADVIDKIVPVPIDTVNGEPTEEDEPPAILPDSQAEPPESQLPDWSSSQMESQMDGLEESQISHLVTPSMSISQQVPNEGEESQTPESQILPEGTEDGEDKDEVKQEVQEVVVKDEEMEGTDVGNDKTTITSLIPSAMTTDSVSQSKSGRIEPEANRISISYASSSRRIVIDSSTIKKVRIFRQEGRIEITVVIERRGEEGDFKGILFEAETSEHNFIQIIPSPTTCVDTTVPPLYNMLRSVDEEPGSILLQVFIDKDRPLSEPKWVKTGDVNDQIGPDREEHSSVPSWRGKIEVIDPDKPKVQTLDTVMDGWAVNSVIAQQKDRERFLQEHMRNQPDNHLEVLLRLVRGERASAATHIHPFSLSGPLAVAMAPNADHAHQQTHVSLAVVALYRIAVDYAKKAGVEEREVSDKAGDIIKSIPSHLVWKALDAQLAAFLAEVRQSFPSSSSEDAATVTAEKSEFADLILDLVWTVDATAEDQITEIAAAIKAEWQAAKDAAKADAMEVDEKEAKPAAAKDDKPPEKSNDPETESIRLASEAHRKALAELVKELVSVKHVVNHALAVERLEQPLLIAAGLVRSGPLFEKKTRQTRTNLFYKQTKFNLLREESEGYSKLIVELVSNHDQPASFTWPRVVSLIGFFDLDPHRVLDLIFDVMESTVVTRWQWFLELLREAGWARRRPEGGKGKEKESTELPREWIAPSMFEGKTLEEILRETETCDPLETSAEVKVMDVPAQLLGFKFSNHIHNQPNTPSAPKKELYLMVAILIREGVVSLPALYPHLYPTEEDMKSIEERHQKALKEQAIVKRTNNALTRAAPLSEEPDRPGGYRPRTTTATTTAAASSAAPTGPRKVEPPNHKMGLLRALLSVGALRPALWILTKHPWMFSQYGALADLYLRMLDHSLQPLYSRISWASQFSQEADALSSPLSSSSPAAKSKMNLTDLAPEPPRTASAIFEFYYSSWKEWVPVCQTSGDIQTLFEPLLRFIGVHVHRNVALMTKLGRLGKEILECEGTDSPAKDFWRYMLTTYLLPALSFQRADQSFSAELWSFLRIYRITDRWQMYAQWREAYTTSQEIRNKHTEISRAVKDILRRVSALPNADRTDRKQYDEAVSRVKQTARDFCKFAHTNPCIAFAALVDQIEGYGRDDNGHFVELLKLLGPMSYDVFLYQIVSELASIGDRTAVKEDGVTPSDWLQGLAGFIGHLGFGVRPGTFEFKALFKVLANNLKSNQLHNLVVLEEFIVKMSGIEAYSNLSDAQVLAMAGGKNLRIEGVSTSVFGVLATKPQAFQKSSQRFIDMLQSADYALPLLVLLAQARQLCCFVAADKDAPKKLADLFDNCQRVLFQFIFFLSTDMTPEVYAAFIPSLKDLCVKFHIEPSVAWHMVRPKLSLAVTTRTHADAAMEKEAQLREKAKAQAIAAKAETSPPPKPVTAQPGTENAVNSDSMDVDVKAEAAAPPPIEGASQPAVLEDSPSKDLVQTNGHGLLNGAASEDTNQTTVCTIWHPELEPLLDEVASVLPEDASQRLGPAFYVSFWQLSLYDIYNLSERYSQEITRMKRLDSEYKSQIKQYGELKDWVKKEFDSVKRYNDMHPHDRPKELPMMPADFPIQTDRQLSIVEKSIPKFSQMSRSLLQESKDQTSWIGLTRRRLQKEKDHWFGHVTTQEERNQALSMILQHCIMPRALISPMDASFCAKFVKHMHSIGTKNFMTLRLYDRIFSEQLTSIIFSCTEMETRNYARMLLEMLVDLHGWFNDKDKYNQEAQGLEKGPDKGPLPGFLKRWPTTGADQVKQSDLLSHEEFQRLVRKFHSILTNTFVKCLESQEYMHARNAILLMVKLLPVFPLYPISSLRPHPPFGATIEERLGSYIAVETRNELKLTATG</sequence>
<name>A0A165EBR1_9BASI</name>
<feature type="compositionally biased region" description="Low complexity" evidence="5">
    <location>
        <begin position="215"/>
        <end position="234"/>
    </location>
</feature>
<protein>
    <recommendedName>
        <fullName evidence="3">THO complex subunit 2</fullName>
    </recommendedName>
</protein>
<accession>A0A165EBR1</accession>
<evidence type="ECO:0000259" key="8">
    <source>
        <dbReference type="Pfam" id="PF16134"/>
    </source>
</evidence>
<evidence type="ECO:0000313" key="9">
    <source>
        <dbReference type="EMBL" id="KZT54519.1"/>
    </source>
</evidence>
<evidence type="ECO:0000259" key="6">
    <source>
        <dbReference type="Pfam" id="PF11262"/>
    </source>
</evidence>
<dbReference type="Proteomes" id="UP000076842">
    <property type="component" value="Unassembled WGS sequence"/>
</dbReference>
<gene>
    <name evidence="9" type="ORF">CALCODRAFT_485477</name>
</gene>
<dbReference type="EMBL" id="KV424012">
    <property type="protein sequence ID" value="KZT54519.1"/>
    <property type="molecule type" value="Genomic_DNA"/>
</dbReference>
<feature type="compositionally biased region" description="Low complexity" evidence="5">
    <location>
        <begin position="30"/>
        <end position="56"/>
    </location>
</feature>
<dbReference type="InParanoid" id="A0A165EBR1"/>
<dbReference type="Pfam" id="PF11732">
    <property type="entry name" value="Thoc2"/>
    <property type="match status" value="1"/>
</dbReference>